<dbReference type="Proteomes" id="UP000431080">
    <property type="component" value="Unassembled WGS sequence"/>
</dbReference>
<dbReference type="AlphaFoldDB" id="A0A6I2F6N5"/>
<gene>
    <name evidence="1" type="ORF">GE115_05950</name>
</gene>
<proteinExistence type="predicted"/>
<dbReference type="RefSeq" id="WP_153683822.1">
    <property type="nucleotide sequence ID" value="NZ_WJIF01000002.1"/>
</dbReference>
<comment type="caution">
    <text evidence="1">The sequence shown here is derived from an EMBL/GenBank/DDBJ whole genome shotgun (WGS) entry which is preliminary data.</text>
</comment>
<organism evidence="1 2">
    <name type="scientific">Agromyces agglutinans</name>
    <dbReference type="NCBI Taxonomy" id="2662258"/>
    <lineage>
        <taxon>Bacteria</taxon>
        <taxon>Bacillati</taxon>
        <taxon>Actinomycetota</taxon>
        <taxon>Actinomycetes</taxon>
        <taxon>Micrococcales</taxon>
        <taxon>Microbacteriaceae</taxon>
        <taxon>Agromyces</taxon>
    </lineage>
</organism>
<accession>A0A6I2F6N5</accession>
<sequence length="138" mass="14874">MPAQTTASATPALHCDFDAADFRATAFRSGGSRLIRVSGEGLCPSAGWELEFAMANPGVVPHPSSLWLQLRERTPRDATARVRTVTLVEAIIEDTEATEIVIRFGWRNPIRLDVIEASPAGAAMDATASARRDRVGAR</sequence>
<evidence type="ECO:0000313" key="1">
    <source>
        <dbReference type="EMBL" id="MRG59417.1"/>
    </source>
</evidence>
<name>A0A6I2F6N5_9MICO</name>
<evidence type="ECO:0000313" key="2">
    <source>
        <dbReference type="Proteomes" id="UP000431080"/>
    </source>
</evidence>
<protein>
    <submittedName>
        <fullName evidence="1">Uncharacterized protein</fullName>
    </submittedName>
</protein>
<dbReference type="EMBL" id="WJIF01000002">
    <property type="protein sequence ID" value="MRG59417.1"/>
    <property type="molecule type" value="Genomic_DNA"/>
</dbReference>
<keyword evidence="2" id="KW-1185">Reference proteome</keyword>
<reference evidence="1 2" key="1">
    <citation type="submission" date="2019-10" db="EMBL/GenBank/DDBJ databases">
        <authorList>
            <person name="Nie G."/>
            <person name="Ming H."/>
            <person name="Yi B."/>
        </authorList>
    </citation>
    <scope>NUCLEOTIDE SEQUENCE [LARGE SCALE GENOMIC DNA]</scope>
    <source>
        <strain evidence="1 2">CFH 90414</strain>
    </source>
</reference>